<dbReference type="Pfam" id="PF00023">
    <property type="entry name" value="Ank"/>
    <property type="match status" value="1"/>
</dbReference>
<reference evidence="4" key="1">
    <citation type="submission" date="2017-05" db="UniProtKB">
        <authorList>
            <consortium name="EnsemblMetazoa"/>
        </authorList>
    </citation>
    <scope>IDENTIFICATION</scope>
</reference>
<dbReference type="Pfam" id="PF13606">
    <property type="entry name" value="Ank_3"/>
    <property type="match status" value="1"/>
</dbReference>
<organism evidence="4">
    <name type="scientific">Amphimedon queenslandica</name>
    <name type="common">Sponge</name>
    <dbReference type="NCBI Taxonomy" id="400682"/>
    <lineage>
        <taxon>Eukaryota</taxon>
        <taxon>Metazoa</taxon>
        <taxon>Porifera</taxon>
        <taxon>Demospongiae</taxon>
        <taxon>Heteroscleromorpha</taxon>
        <taxon>Haplosclerida</taxon>
        <taxon>Niphatidae</taxon>
        <taxon>Amphimedon</taxon>
    </lineage>
</organism>
<evidence type="ECO:0000313" key="4">
    <source>
        <dbReference type="EnsemblMetazoa" id="Aqu2.1.00818_001"/>
    </source>
</evidence>
<dbReference type="Pfam" id="PF12796">
    <property type="entry name" value="Ank_2"/>
    <property type="match status" value="3"/>
</dbReference>
<feature type="repeat" description="ANK" evidence="3">
    <location>
        <begin position="91"/>
        <end position="114"/>
    </location>
</feature>
<evidence type="ECO:0000256" key="2">
    <source>
        <dbReference type="ARBA" id="ARBA00023043"/>
    </source>
</evidence>
<dbReference type="InterPro" id="IPR002110">
    <property type="entry name" value="Ankyrin_rpt"/>
</dbReference>
<keyword evidence="2 3" id="KW-0040">ANK repeat</keyword>
<proteinExistence type="predicted"/>
<dbReference type="OrthoDB" id="20727at2759"/>
<dbReference type="SMART" id="SM00248">
    <property type="entry name" value="ANK"/>
    <property type="match status" value="8"/>
</dbReference>
<dbReference type="GO" id="GO:0006396">
    <property type="term" value="P:RNA processing"/>
    <property type="evidence" value="ECO:0007669"/>
    <property type="project" value="TreeGrafter"/>
</dbReference>
<protein>
    <submittedName>
        <fullName evidence="4">Uncharacterized protein</fullName>
    </submittedName>
</protein>
<dbReference type="PROSITE" id="PS50088">
    <property type="entry name" value="ANK_REPEAT"/>
    <property type="match status" value="6"/>
</dbReference>
<dbReference type="STRING" id="400682.A0A1X7SFH1"/>
<feature type="repeat" description="ANK" evidence="3">
    <location>
        <begin position="126"/>
        <end position="159"/>
    </location>
</feature>
<feature type="repeat" description="ANK" evidence="3">
    <location>
        <begin position="160"/>
        <end position="180"/>
    </location>
</feature>
<dbReference type="InterPro" id="IPR036770">
    <property type="entry name" value="Ankyrin_rpt-contain_sf"/>
</dbReference>
<dbReference type="Gene3D" id="1.25.40.20">
    <property type="entry name" value="Ankyrin repeat-containing domain"/>
    <property type="match status" value="3"/>
</dbReference>
<sequence>MDYKGNQPLHYAACQGHKEIVSILGKKVSQDGLSKCMESTKQLAGPDIMELLNNHYEDNRSLIDACKSGNVDIVRHLVIDKHCDVNAKGTNGYTPLHYACEKDHFEIVEILTNHLQYNSIEAETDYNERPLHKACESGNVDIVRHLVIDKHCDVNAKGRNGYTPLHYACDNGHFEIVKFLTNQPQCNIEAKASFIKIRPLHLACKSGNVDIVRHLVIDKHCNVNAKGRNGYTPLHYACDNGHFEIVKFLTNQPQCNIEAKASFIKIRPLHLACKSGNVDIVRHLVIDKHCNVNTKDRNGYTPLHKACVK</sequence>
<feature type="repeat" description="ANK" evidence="3">
    <location>
        <begin position="229"/>
        <end position="249"/>
    </location>
</feature>
<dbReference type="OMA" id="CEDELQW"/>
<dbReference type="SUPFAM" id="SSF48403">
    <property type="entry name" value="Ankyrin repeat"/>
    <property type="match status" value="1"/>
</dbReference>
<accession>A0A1X7SFH1</accession>
<feature type="repeat" description="ANK" evidence="3">
    <location>
        <begin position="4"/>
        <end position="24"/>
    </location>
</feature>
<dbReference type="PROSITE" id="PS50297">
    <property type="entry name" value="ANK_REP_REGION"/>
    <property type="match status" value="4"/>
</dbReference>
<dbReference type="GO" id="GO:0004540">
    <property type="term" value="F:RNA nuclease activity"/>
    <property type="evidence" value="ECO:0007669"/>
    <property type="project" value="TreeGrafter"/>
</dbReference>
<dbReference type="InParanoid" id="A0A1X7SFH1"/>
<name>A0A1X7SFH1_AMPQE</name>
<dbReference type="EnsemblMetazoa" id="Aqu2.1.00818_001">
    <property type="protein sequence ID" value="Aqu2.1.00818_001"/>
    <property type="gene ID" value="Aqu2.1.00818"/>
</dbReference>
<dbReference type="PANTHER" id="PTHR24141">
    <property type="entry name" value="2-5A-DEPENDENT RIBONUCLEASE"/>
    <property type="match status" value="1"/>
</dbReference>
<dbReference type="AlphaFoldDB" id="A0A1X7SFH1"/>
<evidence type="ECO:0000256" key="3">
    <source>
        <dbReference type="PROSITE-ProRule" id="PRU00023"/>
    </source>
</evidence>
<keyword evidence="1" id="KW-0677">Repeat</keyword>
<dbReference type="PANTHER" id="PTHR24141:SF1">
    <property type="entry name" value="2-5A-DEPENDENT RIBONUCLEASE"/>
    <property type="match status" value="1"/>
</dbReference>
<dbReference type="eggNOG" id="KOG4177">
    <property type="taxonomic scope" value="Eukaryota"/>
</dbReference>
<dbReference type="GO" id="GO:0003723">
    <property type="term" value="F:RNA binding"/>
    <property type="evidence" value="ECO:0007669"/>
    <property type="project" value="TreeGrafter"/>
</dbReference>
<evidence type="ECO:0000256" key="1">
    <source>
        <dbReference type="ARBA" id="ARBA00022737"/>
    </source>
</evidence>
<feature type="repeat" description="ANK" evidence="3">
    <location>
        <begin position="268"/>
        <end position="297"/>
    </location>
</feature>